<evidence type="ECO:0000313" key="2">
    <source>
        <dbReference type="EMBL" id="KAK1941774.1"/>
    </source>
</evidence>
<dbReference type="Proteomes" id="UP001259832">
    <property type="component" value="Unassembled WGS sequence"/>
</dbReference>
<evidence type="ECO:0000256" key="1">
    <source>
        <dbReference type="SAM" id="MobiDB-lite"/>
    </source>
</evidence>
<keyword evidence="3" id="KW-1185">Reference proteome</keyword>
<feature type="compositionally biased region" description="Basic and acidic residues" evidence="1">
    <location>
        <begin position="120"/>
        <end position="137"/>
    </location>
</feature>
<organism evidence="2 3">
    <name type="scientific">Phytophthora citrophthora</name>
    <dbReference type="NCBI Taxonomy" id="4793"/>
    <lineage>
        <taxon>Eukaryota</taxon>
        <taxon>Sar</taxon>
        <taxon>Stramenopiles</taxon>
        <taxon>Oomycota</taxon>
        <taxon>Peronosporomycetes</taxon>
        <taxon>Peronosporales</taxon>
        <taxon>Peronosporaceae</taxon>
        <taxon>Phytophthora</taxon>
    </lineage>
</organism>
<accession>A0AAD9GMV6</accession>
<evidence type="ECO:0000313" key="3">
    <source>
        <dbReference type="Proteomes" id="UP001259832"/>
    </source>
</evidence>
<protein>
    <submittedName>
        <fullName evidence="2">Uncharacterized protein</fullName>
    </submittedName>
</protein>
<dbReference type="AlphaFoldDB" id="A0AAD9GMV6"/>
<gene>
    <name evidence="2" type="ORF">P3T76_006838</name>
</gene>
<name>A0AAD9GMV6_9STRA</name>
<dbReference type="EMBL" id="JASMQC010000011">
    <property type="protein sequence ID" value="KAK1941774.1"/>
    <property type="molecule type" value="Genomic_DNA"/>
</dbReference>
<feature type="region of interest" description="Disordered" evidence="1">
    <location>
        <begin position="111"/>
        <end position="147"/>
    </location>
</feature>
<sequence length="147" mass="17166">MPVLYGYILETDKDFVEFCEWEMTERELLEKIIKHKKWDCSADELNIYFARKNGQFLRENHGPECFALYLGKLLDGLREIMNKDNKIHPDTQIEAFVIPDIFFLLEAPQQAATQGRRTRFKAEERRSPPPCLSRDDLQGGDPNGTED</sequence>
<reference evidence="2" key="1">
    <citation type="submission" date="2023-08" db="EMBL/GenBank/DDBJ databases">
        <title>Reference Genome Resource for the Citrus Pathogen Phytophthora citrophthora.</title>
        <authorList>
            <person name="Moller H."/>
            <person name="Coetzee B."/>
            <person name="Rose L.J."/>
            <person name="Van Niekerk J.M."/>
        </authorList>
    </citation>
    <scope>NUCLEOTIDE SEQUENCE</scope>
    <source>
        <strain evidence="2">STE-U-9442</strain>
    </source>
</reference>
<proteinExistence type="predicted"/>
<comment type="caution">
    <text evidence="2">The sequence shown here is derived from an EMBL/GenBank/DDBJ whole genome shotgun (WGS) entry which is preliminary data.</text>
</comment>